<protein>
    <submittedName>
        <fullName evidence="1">Uncharacterized protein</fullName>
    </submittedName>
</protein>
<accession>A0A1A9VD84</accession>
<evidence type="ECO:0000313" key="1">
    <source>
        <dbReference type="EnsemblMetazoa" id="GAUT033567-PA"/>
    </source>
</evidence>
<name>A0A1A9VD84_GLOAU</name>
<reference evidence="1" key="1">
    <citation type="submission" date="2020-05" db="UniProtKB">
        <authorList>
            <consortium name="EnsemblMetazoa"/>
        </authorList>
    </citation>
    <scope>IDENTIFICATION</scope>
    <source>
        <strain evidence="1">TTRI</strain>
    </source>
</reference>
<keyword evidence="2" id="KW-1185">Reference proteome</keyword>
<organism evidence="1 2">
    <name type="scientific">Glossina austeni</name>
    <name type="common">Savannah tsetse fly</name>
    <dbReference type="NCBI Taxonomy" id="7395"/>
    <lineage>
        <taxon>Eukaryota</taxon>
        <taxon>Metazoa</taxon>
        <taxon>Ecdysozoa</taxon>
        <taxon>Arthropoda</taxon>
        <taxon>Hexapoda</taxon>
        <taxon>Insecta</taxon>
        <taxon>Pterygota</taxon>
        <taxon>Neoptera</taxon>
        <taxon>Endopterygota</taxon>
        <taxon>Diptera</taxon>
        <taxon>Brachycera</taxon>
        <taxon>Muscomorpha</taxon>
        <taxon>Hippoboscoidea</taxon>
        <taxon>Glossinidae</taxon>
        <taxon>Glossina</taxon>
    </lineage>
</organism>
<sequence length="65" mass="7299">MAESSIILKSLEKSSKIQGSRASKKYYALHHFGILQTYQDHFYVPQPLPGRATSNQIISVKSCES</sequence>
<dbReference type="VEuPathDB" id="VectorBase:GAUT033567"/>
<dbReference type="AlphaFoldDB" id="A0A1A9VD84"/>
<proteinExistence type="predicted"/>
<evidence type="ECO:0000313" key="2">
    <source>
        <dbReference type="Proteomes" id="UP000078200"/>
    </source>
</evidence>
<dbReference type="Proteomes" id="UP000078200">
    <property type="component" value="Unassembled WGS sequence"/>
</dbReference>
<dbReference type="EnsemblMetazoa" id="GAUT033567-RA">
    <property type="protein sequence ID" value="GAUT033567-PA"/>
    <property type="gene ID" value="GAUT033567"/>
</dbReference>